<dbReference type="RefSeq" id="WP_139813977.1">
    <property type="nucleotide sequence ID" value="NZ_CP064945.1"/>
</dbReference>
<organism evidence="2 3">
    <name type="scientific">Pseudomonas fulva</name>
    <dbReference type="NCBI Taxonomy" id="47880"/>
    <lineage>
        <taxon>Bacteria</taxon>
        <taxon>Pseudomonadati</taxon>
        <taxon>Pseudomonadota</taxon>
        <taxon>Gammaproteobacteria</taxon>
        <taxon>Pseudomonadales</taxon>
        <taxon>Pseudomonadaceae</taxon>
        <taxon>Pseudomonas</taxon>
    </lineage>
</organism>
<accession>A0A7S9Q5F0</accession>
<dbReference type="AlphaFoldDB" id="A0A7S9Q5F0"/>
<name>A0A7S9Q5F0_9PSED</name>
<gene>
    <name evidence="2" type="ORF">IZU98_24000</name>
</gene>
<dbReference type="EMBL" id="CP064948">
    <property type="protein sequence ID" value="QPH51946.1"/>
    <property type="molecule type" value="Genomic_DNA"/>
</dbReference>
<sequence>MTTNSSFTLGPGQCQLPKSAAAGQGKGKSVVSETEMFITEAASRGWSRNEVCEVLNISWGSLKAMLEIMPPLEWVPGNKSLSRQRSYEQRRGYFPPAATAALRLAVEKRRQEGIQEVQGTRGSIKELAKLWGVSASTVRRRMSAGLSLEAALTTPIIPRHLRRRGLDQANPKAES</sequence>
<feature type="region of interest" description="Disordered" evidence="1">
    <location>
        <begin position="1"/>
        <end position="27"/>
    </location>
</feature>
<proteinExistence type="predicted"/>
<protein>
    <submittedName>
        <fullName evidence="2">Uncharacterized protein</fullName>
    </submittedName>
</protein>
<dbReference type="Proteomes" id="UP000594430">
    <property type="component" value="Plasmid pVIM-24-ZDHY414"/>
</dbReference>
<evidence type="ECO:0000313" key="3">
    <source>
        <dbReference type="Proteomes" id="UP000594430"/>
    </source>
</evidence>
<evidence type="ECO:0000313" key="2">
    <source>
        <dbReference type="EMBL" id="QPH51946.1"/>
    </source>
</evidence>
<evidence type="ECO:0000256" key="1">
    <source>
        <dbReference type="SAM" id="MobiDB-lite"/>
    </source>
</evidence>
<geneLocation type="plasmid" evidence="2 3">
    <name>pVIM-24-ZDHY414</name>
</geneLocation>
<reference evidence="2 3" key="1">
    <citation type="submission" date="2020-11" db="EMBL/GenBank/DDBJ databases">
        <title>Pseudomonas fulva producing VIM-24.</title>
        <authorList>
            <person name="Liu S."/>
        </authorList>
    </citation>
    <scope>NUCLEOTIDE SEQUENCE [LARGE SCALE GENOMIC DNA]</scope>
    <source>
        <strain evidence="2 3">ZDHY414</strain>
        <plasmid evidence="2 3">pVIM-24-ZDHY414</plasmid>
    </source>
</reference>
<keyword evidence="2" id="KW-0614">Plasmid</keyword>